<proteinExistence type="inferred from homology"/>
<dbReference type="InterPro" id="IPR042099">
    <property type="entry name" value="ANL_N_sf"/>
</dbReference>
<dbReference type="EC" id="6.2.1.1" evidence="8"/>
<feature type="domain" description="AMP-dependent synthetase/ligase" evidence="5">
    <location>
        <begin position="78"/>
        <end position="468"/>
    </location>
</feature>
<keyword evidence="3" id="KW-0547">Nucleotide-binding</keyword>
<name>A0A7L4PB19_9CREN</name>
<dbReference type="Pfam" id="PF00501">
    <property type="entry name" value="AMP-binding"/>
    <property type="match status" value="1"/>
</dbReference>
<dbReference type="GeneID" id="5055206"/>
<dbReference type="NCBIfam" id="NF001208">
    <property type="entry name" value="PRK00174.1"/>
    <property type="match status" value="1"/>
</dbReference>
<evidence type="ECO:0000256" key="2">
    <source>
        <dbReference type="ARBA" id="ARBA00022598"/>
    </source>
</evidence>
<evidence type="ECO:0000259" key="6">
    <source>
        <dbReference type="Pfam" id="PF13193"/>
    </source>
</evidence>
<gene>
    <name evidence="8" type="ORF">HC235_05075</name>
</gene>
<keyword evidence="4" id="KW-0067">ATP-binding</keyword>
<dbReference type="GO" id="GO:0006085">
    <property type="term" value="P:acetyl-CoA biosynthetic process"/>
    <property type="evidence" value="ECO:0007669"/>
    <property type="project" value="TreeGrafter"/>
</dbReference>
<evidence type="ECO:0000313" key="9">
    <source>
        <dbReference type="Proteomes" id="UP000554766"/>
    </source>
</evidence>
<dbReference type="OMA" id="LIWTSPT"/>
<feature type="domain" description="AMP-binding enzyme C-terminal" evidence="6">
    <location>
        <begin position="531"/>
        <end position="609"/>
    </location>
</feature>
<dbReference type="InterPro" id="IPR000873">
    <property type="entry name" value="AMP-dep_synth/lig_dom"/>
</dbReference>
<dbReference type="PANTHER" id="PTHR24095">
    <property type="entry name" value="ACETYL-COENZYME A SYNTHETASE"/>
    <property type="match status" value="1"/>
</dbReference>
<keyword evidence="2 8" id="KW-0436">Ligase</keyword>
<dbReference type="InterPro" id="IPR045851">
    <property type="entry name" value="AMP-bd_C_sf"/>
</dbReference>
<feature type="domain" description="Acetyl-coenzyme A synthetase N-terminal" evidence="7">
    <location>
        <begin position="12"/>
        <end position="67"/>
    </location>
</feature>
<keyword evidence="9" id="KW-1185">Reference proteome</keyword>
<reference evidence="8 9" key="1">
    <citation type="journal article" date="2020" name="Nat. Commun.">
        <title>The structures of two archaeal type IV pili illuminate evolutionary relationships.</title>
        <authorList>
            <person name="Wang F."/>
            <person name="Baquero D.P."/>
            <person name="Su Z."/>
            <person name="Beltran L.C."/>
            <person name="Prangishvili D."/>
            <person name="Krupovic M."/>
            <person name="Egelman E.H."/>
        </authorList>
    </citation>
    <scope>NUCLEOTIDE SEQUENCE [LARGE SCALE GENOMIC DNA]</scope>
    <source>
        <strain evidence="8 9">2GA</strain>
    </source>
</reference>
<evidence type="ECO:0000256" key="1">
    <source>
        <dbReference type="ARBA" id="ARBA00006432"/>
    </source>
</evidence>
<dbReference type="Pfam" id="PF16177">
    <property type="entry name" value="ACAS_N"/>
    <property type="match status" value="1"/>
</dbReference>
<dbReference type="GO" id="GO:0005524">
    <property type="term" value="F:ATP binding"/>
    <property type="evidence" value="ECO:0007669"/>
    <property type="project" value="UniProtKB-KW"/>
</dbReference>
<dbReference type="InterPro" id="IPR025110">
    <property type="entry name" value="AMP-bd_C"/>
</dbReference>
<dbReference type="Gene3D" id="3.30.300.30">
    <property type="match status" value="1"/>
</dbReference>
<evidence type="ECO:0000256" key="3">
    <source>
        <dbReference type="ARBA" id="ARBA00022741"/>
    </source>
</evidence>
<dbReference type="RefSeq" id="WP_011900855.1">
    <property type="nucleotide sequence ID" value="NZ_JAAVJF010000002.1"/>
</dbReference>
<dbReference type="Proteomes" id="UP000554766">
    <property type="component" value="Unassembled WGS sequence"/>
</dbReference>
<dbReference type="EMBL" id="JAAVJF010000002">
    <property type="protein sequence ID" value="NYR15330.1"/>
    <property type="molecule type" value="Genomic_DNA"/>
</dbReference>
<dbReference type="GO" id="GO:0003987">
    <property type="term" value="F:acetate-CoA ligase activity"/>
    <property type="evidence" value="ECO:0007669"/>
    <property type="project" value="UniProtKB-EC"/>
</dbReference>
<comment type="caution">
    <text evidence="8">The sequence shown here is derived from an EMBL/GenBank/DDBJ whole genome shotgun (WGS) entry which is preliminary data.</text>
</comment>
<dbReference type="Pfam" id="PF13193">
    <property type="entry name" value="AMP-binding_C"/>
    <property type="match status" value="1"/>
</dbReference>
<comment type="similarity">
    <text evidence="1">Belongs to the ATP-dependent AMP-binding enzyme family.</text>
</comment>
<dbReference type="SUPFAM" id="SSF56801">
    <property type="entry name" value="Acetyl-CoA synthetase-like"/>
    <property type="match status" value="1"/>
</dbReference>
<dbReference type="AlphaFoldDB" id="A0A7L4PB19"/>
<evidence type="ECO:0000259" key="5">
    <source>
        <dbReference type="Pfam" id="PF00501"/>
    </source>
</evidence>
<evidence type="ECO:0000259" key="7">
    <source>
        <dbReference type="Pfam" id="PF16177"/>
    </source>
</evidence>
<accession>A0A7L4PB19</accession>
<organism evidence="8 9">
    <name type="scientific">Pyrobaculum arsenaticum</name>
    <dbReference type="NCBI Taxonomy" id="121277"/>
    <lineage>
        <taxon>Archaea</taxon>
        <taxon>Thermoproteota</taxon>
        <taxon>Thermoprotei</taxon>
        <taxon>Thermoproteales</taxon>
        <taxon>Thermoproteaceae</taxon>
        <taxon>Pyrobaculum</taxon>
    </lineage>
</organism>
<protein>
    <submittedName>
        <fullName evidence="8">Acetate--CoA ligase</fullName>
        <ecNumber evidence="8">6.2.1.1</ecNumber>
    </submittedName>
</protein>
<dbReference type="PANTHER" id="PTHR24095:SF232">
    <property type="entry name" value="ACETYL-COENZYME A SYNTHETASE"/>
    <property type="match status" value="1"/>
</dbReference>
<dbReference type="InterPro" id="IPR032387">
    <property type="entry name" value="ACAS_N"/>
</dbReference>
<evidence type="ECO:0000256" key="4">
    <source>
        <dbReference type="ARBA" id="ARBA00022840"/>
    </source>
</evidence>
<evidence type="ECO:0000313" key="8">
    <source>
        <dbReference type="EMBL" id="NYR15330.1"/>
    </source>
</evidence>
<sequence>MSSSQKFKAWEGLYNRWAEDPEGFWREFIEKTTHLIYWAKKPERIFQWQPPEPFKWFVGGYTNAGYSAVDYKTGLLGEKIAYIYLNPEAGAERKVTYGELASYVYKFSAALRAAGVKKGDTILVYMPNSIEAVAAILAAARVGAVSTTVFAGFSPKAVADRIELVEPKIVFTQDYSLRRGRKIPLKANIDEAFKISAWRPSLVVVKKTEEGGDVPMEKGRDIWLEEFLEMGKGHSAHPEFVESNEPLFVLPTSGTTAKPKPVVHVHGGYQVWIIYGALLVYGLSANDLIFNTSDIGWIVGQSYIVFAPLIMGATSILFDGAIDYPKPDLFWEIVEKYKPTLIWTSPTAARLLMRYGTNLAMKHDLSSVTRVVTAGEVLNPEVWRWLYEDVFRKRVPVIDHWWQTELAGPTIGYYYALVSGMPHGLEHMEIKPGSAGVPLPGVEVEVVDERGNPVPPGHKGTLVIKRPHPGMTPTLWRDHQRYLNDYWGRYEGKLVYYTGDAAHMDEDGYIWFAGRADEVIKIAGHRIGTIEVESALVSHPAVAEAAVVGVPDPLRGEAIAAFVVLRPGRQPTEDLKKDLIEHVRKTFGPIAVFAGVEFVNMLPKTRSGKIMRRVLKRLWTGEPLGDLSTIEDEASIEEVKEAVSKMKFIKTAEF</sequence>
<dbReference type="Gene3D" id="3.40.50.12780">
    <property type="entry name" value="N-terminal domain of ligase-like"/>
    <property type="match status" value="1"/>
</dbReference>